<reference evidence="3" key="1">
    <citation type="journal article" date="2011" name="MBio">
        <title>Novel metabolic attributes of the genus Cyanothece, comprising a group of unicellular nitrogen-fixing Cyanobacteria.</title>
        <authorList>
            <person name="Bandyopadhyay A."/>
            <person name="Elvitigala T."/>
            <person name="Welsh E."/>
            <person name="Stockel J."/>
            <person name="Liberton M."/>
            <person name="Min H."/>
            <person name="Sherman L.A."/>
            <person name="Pakrasi H.B."/>
        </authorList>
    </citation>
    <scope>NUCLEOTIDE SEQUENCE [LARGE SCALE GENOMIC DNA]</scope>
    <source>
        <strain evidence="3">PCC 7822</strain>
        <plasmid evidence="3">Cy782201</plasmid>
    </source>
</reference>
<organism evidence="2 3">
    <name type="scientific">Gloeothece verrucosa (strain PCC 7822)</name>
    <name type="common">Cyanothece sp. (strain PCC 7822)</name>
    <dbReference type="NCBI Taxonomy" id="497965"/>
    <lineage>
        <taxon>Bacteria</taxon>
        <taxon>Bacillati</taxon>
        <taxon>Cyanobacteriota</taxon>
        <taxon>Cyanophyceae</taxon>
        <taxon>Oscillatoriophycideae</taxon>
        <taxon>Chroococcales</taxon>
        <taxon>Aphanothecaceae</taxon>
        <taxon>Gloeothece</taxon>
        <taxon>Gloeothece verrucosa</taxon>
    </lineage>
</organism>
<proteinExistence type="predicted"/>
<dbReference type="EMBL" id="CP002199">
    <property type="protein sequence ID" value="ADN17895.1"/>
    <property type="molecule type" value="Genomic_DNA"/>
</dbReference>
<geneLocation type="plasmid" evidence="2 3">
    <name>Cy782201</name>
</geneLocation>
<evidence type="ECO:0000313" key="2">
    <source>
        <dbReference type="EMBL" id="ADN17895.1"/>
    </source>
</evidence>
<dbReference type="RefSeq" id="WP_013334645.1">
    <property type="nucleotide sequence ID" value="NC_014533.1"/>
</dbReference>
<dbReference type="KEGG" id="cyj:Cyan7822_6049"/>
<name>E0ULR5_GLOV7</name>
<keyword evidence="3" id="KW-1185">Reference proteome</keyword>
<evidence type="ECO:0000256" key="1">
    <source>
        <dbReference type="SAM" id="MobiDB-lite"/>
    </source>
</evidence>
<accession>E0ULR5</accession>
<dbReference type="AlphaFoldDB" id="E0ULR5"/>
<evidence type="ECO:0000313" key="3">
    <source>
        <dbReference type="Proteomes" id="UP000008206"/>
    </source>
</evidence>
<sequence>MSILSLPRLYFTGEIFWNPDTANNTPDNYNESTNEVTTPLPQGVTYETYKQYMMTYQQGKLPGDWNYFGDHACNFVDYDDTLARKTKIVGGTLPDGRDVTVGDPIIGKGVQILGNAFNAQKTLPPCRLVDVDPYSVWSSQIFFNRLAIGDEETGIQGPRYQRMYSYWVGKRSLAPLPIAGTFSVIWQTAIPFEGLTINNPENSALLAALIEAMQQPKAQGLMIRFSTYRTLYYQNGIRNKYPYQPRNNQELSQLYLQGKLVMNPAYSLVTGSIGIWNQGEPATAPGGRYLVASNPVTPPNSTQRLRLKPALAQLDPKRKTLSLDFLDTIPEIDKDAHKADFGPLKVQVINPDQSITDIATLYYKDYNKQAYEARAGIIDLKLKDEGLIEKIEKGCLALSVSQGLPCDKGVQALLEEPYTAISDDRGVYIEQGETKSCLIQVQYKGKPAPAGTKLLLAQYDNDNNGPKLIDPNGSDHSTSSRSIKEDSKIDLSLLRAERTAKAVKEEPSGRVNIPTGTVVEVGEDGTVKIDLQSVKPGCCNLGLFPFGSGGQMPILPNPLNTEYNNYITIRAMPFDNDLDSKPDEELNWEFIYNNIFRVYNLIYPVMSEVLPLDDRTLIEGAWMQMKAVSADDMFESTLYMSVTRDLSAGKRRLLNRWCDLVSRDAQP</sequence>
<protein>
    <submittedName>
        <fullName evidence="2">Uncharacterized protein</fullName>
    </submittedName>
</protein>
<dbReference type="HOGENOM" id="CLU_411460_0_0_3"/>
<gene>
    <name evidence="2" type="ordered locus">Cyan7822_6049</name>
</gene>
<feature type="region of interest" description="Disordered" evidence="1">
    <location>
        <begin position="464"/>
        <end position="484"/>
    </location>
</feature>
<keyword evidence="2" id="KW-0614">Plasmid</keyword>
<dbReference type="Proteomes" id="UP000008206">
    <property type="component" value="Plasmid Cy782201"/>
</dbReference>
<dbReference type="OrthoDB" id="726375at2"/>